<evidence type="ECO:0000256" key="1">
    <source>
        <dbReference type="SAM" id="MobiDB-lite"/>
    </source>
</evidence>
<proteinExistence type="predicted"/>
<dbReference type="EMBL" id="JANPWB010000016">
    <property type="protein sequence ID" value="KAJ1081513.1"/>
    <property type="molecule type" value="Genomic_DNA"/>
</dbReference>
<protein>
    <submittedName>
        <fullName evidence="3">Uncharacterized protein</fullName>
    </submittedName>
</protein>
<keyword evidence="4" id="KW-1185">Reference proteome</keyword>
<organism evidence="3 4">
    <name type="scientific">Pleurodeles waltl</name>
    <name type="common">Iberian ribbed newt</name>
    <dbReference type="NCBI Taxonomy" id="8319"/>
    <lineage>
        <taxon>Eukaryota</taxon>
        <taxon>Metazoa</taxon>
        <taxon>Chordata</taxon>
        <taxon>Craniata</taxon>
        <taxon>Vertebrata</taxon>
        <taxon>Euteleostomi</taxon>
        <taxon>Amphibia</taxon>
        <taxon>Batrachia</taxon>
        <taxon>Caudata</taxon>
        <taxon>Salamandroidea</taxon>
        <taxon>Salamandridae</taxon>
        <taxon>Pleurodelinae</taxon>
        <taxon>Pleurodeles</taxon>
    </lineage>
</organism>
<dbReference type="EMBL" id="JANPWB010000016">
    <property type="protein sequence ID" value="KAJ1081505.1"/>
    <property type="molecule type" value="Genomic_DNA"/>
</dbReference>
<accession>A0AAV7KWW8</accession>
<comment type="caution">
    <text evidence="3">The sequence shown here is derived from an EMBL/GenBank/DDBJ whole genome shotgun (WGS) entry which is preliminary data.</text>
</comment>
<dbReference type="AlphaFoldDB" id="A0AAV7KWW8"/>
<feature type="compositionally biased region" description="Polar residues" evidence="1">
    <location>
        <begin position="1"/>
        <end position="12"/>
    </location>
</feature>
<reference evidence="3" key="1">
    <citation type="journal article" date="2022" name="bioRxiv">
        <title>Sequencing and chromosome-scale assembly of the giantPleurodeles waltlgenome.</title>
        <authorList>
            <person name="Brown T."/>
            <person name="Elewa A."/>
            <person name="Iarovenko S."/>
            <person name="Subramanian E."/>
            <person name="Araus A.J."/>
            <person name="Petzold A."/>
            <person name="Susuki M."/>
            <person name="Suzuki K.-i.T."/>
            <person name="Hayashi T."/>
            <person name="Toyoda A."/>
            <person name="Oliveira C."/>
            <person name="Osipova E."/>
            <person name="Leigh N.D."/>
            <person name="Simon A."/>
            <person name="Yun M.H."/>
        </authorList>
    </citation>
    <scope>NUCLEOTIDE SEQUENCE</scope>
    <source>
        <strain evidence="3">20211129_DDA</strain>
        <tissue evidence="3">Liver</tissue>
    </source>
</reference>
<evidence type="ECO:0000313" key="4">
    <source>
        <dbReference type="Proteomes" id="UP001066276"/>
    </source>
</evidence>
<evidence type="ECO:0000313" key="2">
    <source>
        <dbReference type="EMBL" id="KAJ1081505.1"/>
    </source>
</evidence>
<feature type="region of interest" description="Disordered" evidence="1">
    <location>
        <begin position="1"/>
        <end position="35"/>
    </location>
</feature>
<sequence length="180" mass="20143">MWSEQNLASRTPSGGGKPGSLPEAMPDDRTGRNDSTELLHKVLSTREQLERYTLKPYRQLLHGQEDSSGLLLAWILHCEIPRLPIMYLRTPAGSEAHSQAKKVNTFKIHLEQVYSRDGGRDQAGATKYLKALTLLRINALEAQELNVTITLEELRMALGTLSGGKRREVMATRLSSFRST</sequence>
<dbReference type="Proteomes" id="UP001066276">
    <property type="component" value="Chromosome 12"/>
</dbReference>
<name>A0AAV7KWW8_PLEWA</name>
<gene>
    <name evidence="2" type="ORF">NDU88_001687</name>
    <name evidence="3" type="ORF">NDU88_001695</name>
</gene>
<evidence type="ECO:0000313" key="3">
    <source>
        <dbReference type="EMBL" id="KAJ1081513.1"/>
    </source>
</evidence>
<feature type="compositionally biased region" description="Basic and acidic residues" evidence="1">
    <location>
        <begin position="26"/>
        <end position="35"/>
    </location>
</feature>